<keyword evidence="1" id="KW-0833">Ubl conjugation pathway</keyword>
<dbReference type="OrthoDB" id="6108at2759"/>
<dbReference type="Pfam" id="PF22999">
    <property type="entry name" value="LTN1_E3_ligase_6th"/>
    <property type="match status" value="1"/>
</dbReference>
<proteinExistence type="inferred from homology"/>
<dbReference type="GO" id="GO:0008270">
    <property type="term" value="F:zinc ion binding"/>
    <property type="evidence" value="ECO:0007669"/>
    <property type="project" value="UniProtKB-KW"/>
</dbReference>
<comment type="pathway">
    <text evidence="1">Protein modification; protein ubiquitination.</text>
</comment>
<keyword evidence="1" id="KW-0862">Zinc</keyword>
<keyword evidence="1" id="KW-0863">Zinc-finger</keyword>
<comment type="subunit">
    <text evidence="1">Component of the ribosome quality control complex (RQC).</text>
</comment>
<dbReference type="InterPro" id="IPR054477">
    <property type="entry name" value="LTN1_E3_ligase_6th"/>
</dbReference>
<dbReference type="EC" id="2.3.2.27" evidence="1"/>
<feature type="domain" description="E3 ubiquitin-protein ligase listerin HEAT repeat region" evidence="2">
    <location>
        <begin position="13"/>
        <end position="144"/>
    </location>
</feature>
<evidence type="ECO:0000259" key="2">
    <source>
        <dbReference type="Pfam" id="PF22999"/>
    </source>
</evidence>
<protein>
    <recommendedName>
        <fullName evidence="1">E3 ubiquitin-protein ligase listerin</fullName>
        <ecNumber evidence="1">2.3.2.27</ecNumber>
    </recommendedName>
    <alternativeName>
        <fullName evidence="1">RING-type E3 ubiquitin transferase listerin</fullName>
    </alternativeName>
</protein>
<organism evidence="3 4">
    <name type="scientific">Columbina picui</name>
    <name type="common">Picui ground-dove</name>
    <dbReference type="NCBI Taxonomy" id="115618"/>
    <lineage>
        <taxon>Eukaryota</taxon>
        <taxon>Metazoa</taxon>
        <taxon>Chordata</taxon>
        <taxon>Craniata</taxon>
        <taxon>Vertebrata</taxon>
        <taxon>Euteleostomi</taxon>
        <taxon>Archelosauria</taxon>
        <taxon>Archosauria</taxon>
        <taxon>Dinosauria</taxon>
        <taxon>Saurischia</taxon>
        <taxon>Theropoda</taxon>
        <taxon>Coelurosauria</taxon>
        <taxon>Aves</taxon>
        <taxon>Neognathae</taxon>
        <taxon>Neoaves</taxon>
        <taxon>Columbimorphae</taxon>
        <taxon>Columbiformes</taxon>
        <taxon>Columbidae</taxon>
        <taxon>Columbina</taxon>
    </lineage>
</organism>
<sequence>RLMPELPKFDDEDLKSYGDEEEELALSPPAVLMSVLATQERLLEDILECIPVGESAVIHPLSDEFCLVLGYLLTWKLTLAFFKAASSQLRVLYSQYFRKTKSLNKLLYHLFRLMPENPVLSGTASEVPNKETKTFFTEELHLDVK</sequence>
<feature type="non-terminal residue" evidence="3">
    <location>
        <position position="1"/>
    </location>
</feature>
<dbReference type="GO" id="GO:1990116">
    <property type="term" value="P:ribosome-associated ubiquitin-dependent protein catabolic process"/>
    <property type="evidence" value="ECO:0007669"/>
    <property type="project" value="UniProtKB-UniRule"/>
</dbReference>
<dbReference type="PANTHER" id="PTHR12389:SF0">
    <property type="entry name" value="E3 UBIQUITIN-PROTEIN LIGASE LISTERIN"/>
    <property type="match status" value="1"/>
</dbReference>
<dbReference type="AlphaFoldDB" id="A0A7K4RT29"/>
<dbReference type="PANTHER" id="PTHR12389">
    <property type="entry name" value="ZINC FINGER PROTEIN 294"/>
    <property type="match status" value="1"/>
</dbReference>
<evidence type="ECO:0000256" key="1">
    <source>
        <dbReference type="RuleBase" id="RU367090"/>
    </source>
</evidence>
<reference evidence="3 4" key="1">
    <citation type="submission" date="2019-09" db="EMBL/GenBank/DDBJ databases">
        <title>Bird 10,000 Genomes (B10K) Project - Family phase.</title>
        <authorList>
            <person name="Zhang G."/>
        </authorList>
    </citation>
    <scope>NUCLEOTIDE SEQUENCE [LARGE SCALE GENOMIC DNA]</scope>
    <source>
        <strain evidence="3">B10K-DU-021-26</strain>
        <tissue evidence="3">Mixed tissue sample</tissue>
    </source>
</reference>
<dbReference type="UniPathway" id="UPA00143"/>
<keyword evidence="3" id="KW-0436">Ligase</keyword>
<keyword evidence="1" id="KW-0808">Transferase</keyword>
<comment type="catalytic activity">
    <reaction evidence="1">
        <text>S-ubiquitinyl-[E2 ubiquitin-conjugating enzyme]-L-cysteine + [acceptor protein]-L-lysine = [E2 ubiquitin-conjugating enzyme]-L-cysteine + N(6)-ubiquitinyl-[acceptor protein]-L-lysine.</text>
        <dbReference type="EC" id="2.3.2.27"/>
    </reaction>
</comment>
<dbReference type="Proteomes" id="UP000530263">
    <property type="component" value="Unassembled WGS sequence"/>
</dbReference>
<dbReference type="GO" id="GO:0016874">
    <property type="term" value="F:ligase activity"/>
    <property type="evidence" value="ECO:0007669"/>
    <property type="project" value="UniProtKB-KW"/>
</dbReference>
<keyword evidence="1" id="KW-0479">Metal-binding</keyword>
<gene>
    <name evidence="3" type="primary">Ltn1_0</name>
    <name evidence="3" type="ORF">COLPIC_R11464</name>
</gene>
<comment type="function">
    <text evidence="1">E3 ubiquitin-protein ligase. Component of the ribosome quality control complex (RQC), a ribosome-associated complex that mediates ubiquitination and extraction of incompletely synthesized nascent chains for proteasomal degradation.</text>
</comment>
<dbReference type="GO" id="GO:0072344">
    <property type="term" value="P:rescue of stalled ribosome"/>
    <property type="evidence" value="ECO:0007669"/>
    <property type="project" value="UniProtKB-UniRule"/>
</dbReference>
<evidence type="ECO:0000313" key="4">
    <source>
        <dbReference type="Proteomes" id="UP000530263"/>
    </source>
</evidence>
<dbReference type="InterPro" id="IPR039795">
    <property type="entry name" value="LTN1/Rkr1"/>
</dbReference>
<keyword evidence="4" id="KW-1185">Reference proteome</keyword>
<comment type="similarity">
    <text evidence="1">Belongs to the LTN1 family.</text>
</comment>
<dbReference type="GO" id="GO:0016567">
    <property type="term" value="P:protein ubiquitination"/>
    <property type="evidence" value="ECO:0007669"/>
    <property type="project" value="UniProtKB-UniPathway"/>
</dbReference>
<feature type="non-terminal residue" evidence="3">
    <location>
        <position position="145"/>
    </location>
</feature>
<evidence type="ECO:0000313" key="3">
    <source>
        <dbReference type="EMBL" id="NWQ76571.1"/>
    </source>
</evidence>
<name>A0A7K4RT29_COLPI</name>
<accession>A0A7K4RT29</accession>
<dbReference type="GO" id="GO:1990112">
    <property type="term" value="C:RQC complex"/>
    <property type="evidence" value="ECO:0007669"/>
    <property type="project" value="UniProtKB-UniRule"/>
</dbReference>
<dbReference type="EMBL" id="VYZG01000332">
    <property type="protein sequence ID" value="NWQ76571.1"/>
    <property type="molecule type" value="Genomic_DNA"/>
</dbReference>
<dbReference type="GO" id="GO:0005829">
    <property type="term" value="C:cytosol"/>
    <property type="evidence" value="ECO:0007669"/>
    <property type="project" value="UniProtKB-UniRule"/>
</dbReference>
<comment type="caution">
    <text evidence="3">The sequence shown here is derived from an EMBL/GenBank/DDBJ whole genome shotgun (WGS) entry which is preliminary data.</text>
</comment>
<dbReference type="GO" id="GO:0061630">
    <property type="term" value="F:ubiquitin protein ligase activity"/>
    <property type="evidence" value="ECO:0007669"/>
    <property type="project" value="UniProtKB-UniRule"/>
</dbReference>
<dbReference type="GO" id="GO:0043023">
    <property type="term" value="F:ribosomal large subunit binding"/>
    <property type="evidence" value="ECO:0007669"/>
    <property type="project" value="TreeGrafter"/>
</dbReference>